<reference evidence="2 4" key="2">
    <citation type="journal article" date="2014" name="BMC Genomics">
        <title>An improved genome release (version Mt4.0) for the model legume Medicago truncatula.</title>
        <authorList>
            <person name="Tang H."/>
            <person name="Krishnakumar V."/>
            <person name="Bidwell S."/>
            <person name="Rosen B."/>
            <person name="Chan A."/>
            <person name="Zhou S."/>
            <person name="Gentzbittel L."/>
            <person name="Childs K.L."/>
            <person name="Yandell M."/>
            <person name="Gundlach H."/>
            <person name="Mayer K.F."/>
            <person name="Schwartz D.C."/>
            <person name="Town C.D."/>
        </authorList>
    </citation>
    <scope>GENOME REANNOTATION</scope>
    <source>
        <strain evidence="3 4">cv. Jemalong A17</strain>
    </source>
</reference>
<dbReference type="EnsemblPlants" id="AES75053">
    <property type="protein sequence ID" value="AES75053"/>
    <property type="gene ID" value="MTR_6g023630"/>
</dbReference>
<proteinExistence type="predicted"/>
<evidence type="ECO:0000313" key="3">
    <source>
        <dbReference type="EnsemblPlants" id="AES75053"/>
    </source>
</evidence>
<sequence length="84" mass="9498">MRVFVLAKTMRVSPLCFVPVGEALGLFNVIIEWLRDMQMDIVEFVMDSKTTNAFSFAVHKLSDGVQKATNKYGSSCFSFLKNKI</sequence>
<feature type="transmembrane region" description="Helical" evidence="1">
    <location>
        <begin position="12"/>
        <end position="31"/>
    </location>
</feature>
<evidence type="ECO:0000313" key="4">
    <source>
        <dbReference type="Proteomes" id="UP000002051"/>
    </source>
</evidence>
<evidence type="ECO:0000256" key="1">
    <source>
        <dbReference type="SAM" id="Phobius"/>
    </source>
</evidence>
<dbReference type="AlphaFoldDB" id="G7KNN0"/>
<protein>
    <submittedName>
        <fullName evidence="2">Transmembrane protein, putative</fullName>
    </submittedName>
</protein>
<keyword evidence="1 2" id="KW-0812">Transmembrane</keyword>
<reference evidence="2 4" key="1">
    <citation type="journal article" date="2011" name="Nature">
        <title>The Medicago genome provides insight into the evolution of rhizobial symbioses.</title>
        <authorList>
            <person name="Young N.D."/>
            <person name="Debelle F."/>
            <person name="Oldroyd G.E."/>
            <person name="Geurts R."/>
            <person name="Cannon S.B."/>
            <person name="Udvardi M.K."/>
            <person name="Benedito V.A."/>
            <person name="Mayer K.F."/>
            <person name="Gouzy J."/>
            <person name="Schoof H."/>
            <person name="Van de Peer Y."/>
            <person name="Proost S."/>
            <person name="Cook D.R."/>
            <person name="Meyers B.C."/>
            <person name="Spannagl M."/>
            <person name="Cheung F."/>
            <person name="De Mita S."/>
            <person name="Krishnakumar V."/>
            <person name="Gundlach H."/>
            <person name="Zhou S."/>
            <person name="Mudge J."/>
            <person name="Bharti A.K."/>
            <person name="Murray J.D."/>
            <person name="Naoumkina M.A."/>
            <person name="Rosen B."/>
            <person name="Silverstein K.A."/>
            <person name="Tang H."/>
            <person name="Rombauts S."/>
            <person name="Zhao P.X."/>
            <person name="Zhou P."/>
            <person name="Barbe V."/>
            <person name="Bardou P."/>
            <person name="Bechner M."/>
            <person name="Bellec A."/>
            <person name="Berger A."/>
            <person name="Berges H."/>
            <person name="Bidwell S."/>
            <person name="Bisseling T."/>
            <person name="Choisne N."/>
            <person name="Couloux A."/>
            <person name="Denny R."/>
            <person name="Deshpande S."/>
            <person name="Dai X."/>
            <person name="Doyle J.J."/>
            <person name="Dudez A.M."/>
            <person name="Farmer A.D."/>
            <person name="Fouteau S."/>
            <person name="Franken C."/>
            <person name="Gibelin C."/>
            <person name="Gish J."/>
            <person name="Goldstein S."/>
            <person name="Gonzalez A.J."/>
            <person name="Green P.J."/>
            <person name="Hallab A."/>
            <person name="Hartog M."/>
            <person name="Hua A."/>
            <person name="Humphray S.J."/>
            <person name="Jeong D.H."/>
            <person name="Jing Y."/>
            <person name="Jocker A."/>
            <person name="Kenton S.M."/>
            <person name="Kim D.J."/>
            <person name="Klee K."/>
            <person name="Lai H."/>
            <person name="Lang C."/>
            <person name="Lin S."/>
            <person name="Macmil S.L."/>
            <person name="Magdelenat G."/>
            <person name="Matthews L."/>
            <person name="McCorrison J."/>
            <person name="Monaghan E.L."/>
            <person name="Mun J.H."/>
            <person name="Najar F.Z."/>
            <person name="Nicholson C."/>
            <person name="Noirot C."/>
            <person name="O'Bleness M."/>
            <person name="Paule C.R."/>
            <person name="Poulain J."/>
            <person name="Prion F."/>
            <person name="Qin B."/>
            <person name="Qu C."/>
            <person name="Retzel E.F."/>
            <person name="Riddle C."/>
            <person name="Sallet E."/>
            <person name="Samain S."/>
            <person name="Samson N."/>
            <person name="Sanders I."/>
            <person name="Saurat O."/>
            <person name="Scarpelli C."/>
            <person name="Schiex T."/>
            <person name="Segurens B."/>
            <person name="Severin A.J."/>
            <person name="Sherrier D.J."/>
            <person name="Shi R."/>
            <person name="Sims S."/>
            <person name="Singer S.R."/>
            <person name="Sinharoy S."/>
            <person name="Sterck L."/>
            <person name="Viollet A."/>
            <person name="Wang B.B."/>
            <person name="Wang K."/>
            <person name="Wang M."/>
            <person name="Wang X."/>
            <person name="Warfsmann J."/>
            <person name="Weissenbach J."/>
            <person name="White D.D."/>
            <person name="White J.D."/>
            <person name="Wiley G.B."/>
            <person name="Wincker P."/>
            <person name="Xing Y."/>
            <person name="Yang L."/>
            <person name="Yao Z."/>
            <person name="Ying F."/>
            <person name="Zhai J."/>
            <person name="Zhou L."/>
            <person name="Zuber A."/>
            <person name="Denarie J."/>
            <person name="Dixon R.A."/>
            <person name="May G.D."/>
            <person name="Schwartz D.C."/>
            <person name="Rogers J."/>
            <person name="Quetier F."/>
            <person name="Town C.D."/>
            <person name="Roe B.A."/>
        </authorList>
    </citation>
    <scope>NUCLEOTIDE SEQUENCE [LARGE SCALE GENOMIC DNA]</scope>
    <source>
        <strain evidence="2">A17</strain>
        <strain evidence="3 4">cv. Jemalong A17</strain>
    </source>
</reference>
<dbReference type="HOGENOM" id="CLU_2530919_0_0_1"/>
<keyword evidence="1" id="KW-0472">Membrane</keyword>
<dbReference type="EMBL" id="CM001222">
    <property type="protein sequence ID" value="AES75053.1"/>
    <property type="molecule type" value="Genomic_DNA"/>
</dbReference>
<accession>G7KNN0</accession>
<gene>
    <name evidence="2" type="ordered locus">MTR_6g023630</name>
</gene>
<dbReference type="PaxDb" id="3880-AES75053"/>
<keyword evidence="4" id="KW-1185">Reference proteome</keyword>
<dbReference type="Proteomes" id="UP000002051">
    <property type="component" value="Chromosome 6"/>
</dbReference>
<name>G7KNN0_MEDTR</name>
<reference evidence="3" key="3">
    <citation type="submission" date="2015-04" db="UniProtKB">
        <authorList>
            <consortium name="EnsemblPlants"/>
        </authorList>
    </citation>
    <scope>IDENTIFICATION</scope>
    <source>
        <strain evidence="3">cv. Jemalong A17</strain>
    </source>
</reference>
<organism evidence="2 4">
    <name type="scientific">Medicago truncatula</name>
    <name type="common">Barrel medic</name>
    <name type="synonym">Medicago tribuloides</name>
    <dbReference type="NCBI Taxonomy" id="3880"/>
    <lineage>
        <taxon>Eukaryota</taxon>
        <taxon>Viridiplantae</taxon>
        <taxon>Streptophyta</taxon>
        <taxon>Embryophyta</taxon>
        <taxon>Tracheophyta</taxon>
        <taxon>Spermatophyta</taxon>
        <taxon>Magnoliopsida</taxon>
        <taxon>eudicotyledons</taxon>
        <taxon>Gunneridae</taxon>
        <taxon>Pentapetalae</taxon>
        <taxon>rosids</taxon>
        <taxon>fabids</taxon>
        <taxon>Fabales</taxon>
        <taxon>Fabaceae</taxon>
        <taxon>Papilionoideae</taxon>
        <taxon>50 kb inversion clade</taxon>
        <taxon>NPAAA clade</taxon>
        <taxon>Hologalegina</taxon>
        <taxon>IRL clade</taxon>
        <taxon>Trifolieae</taxon>
        <taxon>Medicago</taxon>
    </lineage>
</organism>
<evidence type="ECO:0000313" key="2">
    <source>
        <dbReference type="EMBL" id="AES75053.1"/>
    </source>
</evidence>
<keyword evidence="1" id="KW-1133">Transmembrane helix</keyword>